<evidence type="ECO:0000313" key="2">
    <source>
        <dbReference type="EMBL" id="GGJ00694.1"/>
    </source>
</evidence>
<evidence type="ECO:0000259" key="1">
    <source>
        <dbReference type="Pfam" id="PF10057"/>
    </source>
</evidence>
<feature type="domain" description="Na+-translocating membrane potential-generating system MpsC" evidence="1">
    <location>
        <begin position="21"/>
        <end position="128"/>
    </location>
</feature>
<gene>
    <name evidence="2" type="primary">ybcI</name>
    <name evidence="2" type="ORF">GCM10010885_07370</name>
</gene>
<reference evidence="2" key="2">
    <citation type="submission" date="2020-09" db="EMBL/GenBank/DDBJ databases">
        <authorList>
            <person name="Sun Q."/>
            <person name="Ohkuma M."/>
        </authorList>
    </citation>
    <scope>NUCLEOTIDE SEQUENCE</scope>
    <source>
        <strain evidence="2">JCM 18487</strain>
    </source>
</reference>
<evidence type="ECO:0000313" key="3">
    <source>
        <dbReference type="Proteomes" id="UP000637695"/>
    </source>
</evidence>
<comment type="caution">
    <text evidence="2">The sequence shown here is derived from an EMBL/GenBank/DDBJ whole genome shotgun (WGS) entry which is preliminary data.</text>
</comment>
<dbReference type="EMBL" id="BMOY01000008">
    <property type="protein sequence ID" value="GGJ00694.1"/>
    <property type="molecule type" value="Genomic_DNA"/>
</dbReference>
<accession>A0A917NIP2</accession>
<protein>
    <recommendedName>
        <fullName evidence="1">Na+-translocating membrane potential-generating system MpsC domain-containing protein</fullName>
    </recommendedName>
</protein>
<keyword evidence="3" id="KW-1185">Reference proteome</keyword>
<dbReference type="InterPro" id="IPR018745">
    <property type="entry name" value="MpsC"/>
</dbReference>
<name>A0A917NIP2_9BACL</name>
<organism evidence="2 3">
    <name type="scientific">Alicyclobacillus cellulosilyticus</name>
    <dbReference type="NCBI Taxonomy" id="1003997"/>
    <lineage>
        <taxon>Bacteria</taxon>
        <taxon>Bacillati</taxon>
        <taxon>Bacillota</taxon>
        <taxon>Bacilli</taxon>
        <taxon>Bacillales</taxon>
        <taxon>Alicyclobacillaceae</taxon>
        <taxon>Alicyclobacillus</taxon>
    </lineage>
</organism>
<reference evidence="2" key="1">
    <citation type="journal article" date="2014" name="Int. J. Syst. Evol. Microbiol.">
        <title>Complete genome sequence of Corynebacterium casei LMG S-19264T (=DSM 44701T), isolated from a smear-ripened cheese.</title>
        <authorList>
            <consortium name="US DOE Joint Genome Institute (JGI-PGF)"/>
            <person name="Walter F."/>
            <person name="Albersmeier A."/>
            <person name="Kalinowski J."/>
            <person name="Ruckert C."/>
        </authorList>
    </citation>
    <scope>NUCLEOTIDE SEQUENCE</scope>
    <source>
        <strain evidence="2">JCM 18487</strain>
    </source>
</reference>
<dbReference type="AlphaFoldDB" id="A0A917NIP2"/>
<dbReference type="Pfam" id="PF10057">
    <property type="entry name" value="MpsC"/>
    <property type="match status" value="1"/>
</dbReference>
<proteinExistence type="predicted"/>
<sequence length="141" mass="15852">MGWDCAEFVTKGEQAPVRKSKGCIESEISNALTKWEKDYLGRGSVSVKTDIVRDLIIVSLQGILTSAEYALCESHEGMLSVKRTRNSLVESGVEGLKDIIYRITGEQVKSFFTDLSTRTGERVMVFRLYNDLEKKLTQGEH</sequence>
<dbReference type="Proteomes" id="UP000637695">
    <property type="component" value="Unassembled WGS sequence"/>
</dbReference>